<dbReference type="PANTHER" id="PTHR16305">
    <property type="entry name" value="TESTICULAR SOLUBLE ADENYLYL CYCLASE"/>
    <property type="match status" value="1"/>
</dbReference>
<dbReference type="GO" id="GO:0004016">
    <property type="term" value="F:adenylate cyclase activity"/>
    <property type="evidence" value="ECO:0007669"/>
    <property type="project" value="TreeGrafter"/>
</dbReference>
<dbReference type="SUPFAM" id="SSF52540">
    <property type="entry name" value="P-loop containing nucleoside triphosphate hydrolases"/>
    <property type="match status" value="1"/>
</dbReference>
<dbReference type="Pfam" id="PF00211">
    <property type="entry name" value="Guanylate_cyc"/>
    <property type="match status" value="1"/>
</dbReference>
<dbReference type="GO" id="GO:0035556">
    <property type="term" value="P:intracellular signal transduction"/>
    <property type="evidence" value="ECO:0007669"/>
    <property type="project" value="InterPro"/>
</dbReference>
<dbReference type="CDD" id="cd07302">
    <property type="entry name" value="CHD"/>
    <property type="match status" value="1"/>
</dbReference>
<proteinExistence type="predicted"/>
<dbReference type="InterPro" id="IPR013761">
    <property type="entry name" value="SAM/pointed_sf"/>
</dbReference>
<reference evidence="5" key="1">
    <citation type="submission" date="2017-05" db="EMBL/GenBank/DDBJ databases">
        <authorList>
            <person name="Imhoff J.F."/>
            <person name="Rahn T."/>
            <person name="Kuenzel S."/>
            <person name="Neulinger S.C."/>
        </authorList>
    </citation>
    <scope>NUCLEOTIDE SEQUENCE</scope>
    <source>
        <strain evidence="5">LMG 28126</strain>
    </source>
</reference>
<accession>A0A934TNL5</accession>
<dbReference type="InterPro" id="IPR029787">
    <property type="entry name" value="Nucleotide_cyclase"/>
</dbReference>
<evidence type="ECO:0000256" key="1">
    <source>
        <dbReference type="ARBA" id="ARBA00022741"/>
    </source>
</evidence>
<dbReference type="RefSeq" id="WP_201158161.1">
    <property type="nucleotide sequence ID" value="NZ_NHSD01000302.1"/>
</dbReference>
<dbReference type="EMBL" id="NHSD01000302">
    <property type="protein sequence ID" value="MBK5928398.1"/>
    <property type="molecule type" value="Genomic_DNA"/>
</dbReference>
<dbReference type="CDD" id="cd09487">
    <property type="entry name" value="SAM_superfamily"/>
    <property type="match status" value="1"/>
</dbReference>
<evidence type="ECO:0000256" key="2">
    <source>
        <dbReference type="ARBA" id="ARBA00022840"/>
    </source>
</evidence>
<dbReference type="PROSITE" id="PS50125">
    <property type="entry name" value="GUANYLATE_CYCLASE_2"/>
    <property type="match status" value="1"/>
</dbReference>
<dbReference type="PROSITE" id="PS50105">
    <property type="entry name" value="SAM_DOMAIN"/>
    <property type="match status" value="1"/>
</dbReference>
<dbReference type="SUPFAM" id="SSF55073">
    <property type="entry name" value="Nucleotide cyclase"/>
    <property type="match status" value="1"/>
</dbReference>
<protein>
    <submittedName>
        <fullName evidence="5">Uncharacterized protein</fullName>
    </submittedName>
</protein>
<dbReference type="SMART" id="SM00044">
    <property type="entry name" value="CYCc"/>
    <property type="match status" value="1"/>
</dbReference>
<evidence type="ECO:0000313" key="6">
    <source>
        <dbReference type="Proteomes" id="UP000706333"/>
    </source>
</evidence>
<keyword evidence="1" id="KW-0547">Nucleotide-binding</keyword>
<dbReference type="GO" id="GO:0009190">
    <property type="term" value="P:cyclic nucleotide biosynthetic process"/>
    <property type="evidence" value="ECO:0007669"/>
    <property type="project" value="InterPro"/>
</dbReference>
<keyword evidence="2" id="KW-0067">ATP-binding</keyword>
<evidence type="ECO:0000259" key="3">
    <source>
        <dbReference type="PROSITE" id="PS50105"/>
    </source>
</evidence>
<dbReference type="InterPro" id="IPR011990">
    <property type="entry name" value="TPR-like_helical_dom_sf"/>
</dbReference>
<feature type="domain" description="SAM" evidence="3">
    <location>
        <begin position="1"/>
        <end position="42"/>
    </location>
</feature>
<dbReference type="GO" id="GO:0005737">
    <property type="term" value="C:cytoplasm"/>
    <property type="evidence" value="ECO:0007669"/>
    <property type="project" value="TreeGrafter"/>
</dbReference>
<dbReference type="InterPro" id="IPR001660">
    <property type="entry name" value="SAM"/>
</dbReference>
<dbReference type="InterPro" id="IPR001054">
    <property type="entry name" value="A/G_cyclase"/>
</dbReference>
<feature type="domain" description="Guanylate cyclase" evidence="4">
    <location>
        <begin position="71"/>
        <end position="188"/>
    </location>
</feature>
<dbReference type="Gene3D" id="3.30.70.1230">
    <property type="entry name" value="Nucleotide cyclase"/>
    <property type="match status" value="1"/>
</dbReference>
<dbReference type="Pfam" id="PF00536">
    <property type="entry name" value="SAM_1"/>
    <property type="match status" value="1"/>
</dbReference>
<dbReference type="PANTHER" id="PTHR16305:SF28">
    <property type="entry name" value="GUANYLATE CYCLASE DOMAIN-CONTAINING PROTEIN"/>
    <property type="match status" value="1"/>
</dbReference>
<dbReference type="AlphaFoldDB" id="A0A934TNL5"/>
<reference evidence="5" key="2">
    <citation type="journal article" date="2020" name="Microorganisms">
        <title>Osmotic Adaptation and Compatible Solute Biosynthesis of Phototrophic Bacteria as Revealed from Genome Analyses.</title>
        <authorList>
            <person name="Imhoff J.F."/>
            <person name="Rahn T."/>
            <person name="Kunzel S."/>
            <person name="Keller A."/>
            <person name="Neulinger S.C."/>
        </authorList>
    </citation>
    <scope>NUCLEOTIDE SEQUENCE</scope>
    <source>
        <strain evidence="5">LMG 28126</strain>
    </source>
</reference>
<dbReference type="SUPFAM" id="SSF48452">
    <property type="entry name" value="TPR-like"/>
    <property type="match status" value="1"/>
</dbReference>
<dbReference type="InterPro" id="IPR041664">
    <property type="entry name" value="AAA_16"/>
</dbReference>
<keyword evidence="6" id="KW-1185">Reference proteome</keyword>
<comment type="caution">
    <text evidence="5">The sequence shown here is derived from an EMBL/GenBank/DDBJ whole genome shotgun (WGS) entry which is preliminary data.</text>
</comment>
<sequence length="1083" mass="115745">MTILDWLEGHGLARHAPTFAANDVDLETLRILTEEDLRELGLPFGPRKRILHALAAERTPSAGAGERRHIVAMFCDLVGFTRLSRRLDPEEVNDLARRHAELCAARIERYDGHVHQQLGDGVLAVFGYPRQHEGEAERAIRAALDILEGIAALGALRVRIGIASGIVAVSSDDRELVSSTLNLASRLQDQAAPGTVVISGAVRQMVRGAFEIEDLGHVALKGYDDPVVIHRVTGLRSGATRFAALAGPRPTPMVGRQAEFGRLSALWHGIAAGGAGRGVALTGDAGVGKSRLINALSDTVAAAGRPVLTLQCAPYFANSVFHPVTQLLGRHIEGSGAEAGLGRLERLVEAAGMAADRTAYAAAVLGIPYAATYGPITATPGAARAETARVLAAVLAHLGRGGALVIEDLHWADAGTLEVLDALSDLLSATPVMMLVSFRDAEAPHWLGGARLERIGIAPLDETAGSALVAAIAGAGTLSDALARGIVHQADGVPLFIEELTKAVVASHRPGVDEGDLLSAAVAVPASVPDTLRDLLLARLDQAGAARRLAQIGACIGRVFRRDLVATLDLFDAAALDGALQALVTLELVQRTGAGAQAVYTFKHALVRDVVAESLLHRDRRLIHLHIAEVLATARGHPAEPEVLAHHYSAAGQPEPAAHQWEAAGAAALARFALPETIAYLRNGMAEADKLPPSAARDALELRLRTRLGPLVVAQHGWGNGEIAAVLAPALRLAQGLERPDSLGPILNTLSIHYFSICDMPASLECAVRLLEAGARHGDGDLTIVGHRAASAAHYWMGNLAPSLEHGDAVRALYDPDAHWHLAQTANMDPYTGEGVYRGPALWLMGFPDQARRASDEKDANARRRGHPFDRALAFTLGAQLFDLMRDPHTLLARTEEAEAVAAEHGMALISDIMARINRGCAALALGRHREGARLLDGAITRFHATGHRVWLSYLRARQAEAMAADGQPRAALALVEDSLRHYDRHRERVHLPEVLRIRGVLHTQLDAHHAAERDFRASLDLAARQGAQSWELRTATSWAQLAPDSHTRAEARARLCAIHARFTEGFDTPDLQAARALLDTRR</sequence>
<dbReference type="SUPFAM" id="SSF47769">
    <property type="entry name" value="SAM/Pointed domain"/>
    <property type="match status" value="1"/>
</dbReference>
<dbReference type="Proteomes" id="UP000706333">
    <property type="component" value="Unassembled WGS sequence"/>
</dbReference>
<organism evidence="5 6">
    <name type="scientific">Rhodobaculum claviforme</name>
    <dbReference type="NCBI Taxonomy" id="1549854"/>
    <lineage>
        <taxon>Bacteria</taxon>
        <taxon>Pseudomonadati</taxon>
        <taxon>Pseudomonadota</taxon>
        <taxon>Alphaproteobacteria</taxon>
        <taxon>Rhodobacterales</taxon>
        <taxon>Paracoccaceae</taxon>
        <taxon>Rhodobaculum</taxon>
    </lineage>
</organism>
<gene>
    <name evidence="5" type="ORF">CCR87_13830</name>
</gene>
<dbReference type="SMART" id="SM00454">
    <property type="entry name" value="SAM"/>
    <property type="match status" value="1"/>
</dbReference>
<dbReference type="Pfam" id="PF13191">
    <property type="entry name" value="AAA_16"/>
    <property type="match status" value="1"/>
</dbReference>
<name>A0A934TNL5_9RHOB</name>
<dbReference type="Gene3D" id="1.10.150.50">
    <property type="entry name" value="Transcription Factor, Ets-1"/>
    <property type="match status" value="1"/>
</dbReference>
<dbReference type="InterPro" id="IPR027417">
    <property type="entry name" value="P-loop_NTPase"/>
</dbReference>
<evidence type="ECO:0000313" key="5">
    <source>
        <dbReference type="EMBL" id="MBK5928398.1"/>
    </source>
</evidence>
<dbReference type="GO" id="GO:0005524">
    <property type="term" value="F:ATP binding"/>
    <property type="evidence" value="ECO:0007669"/>
    <property type="project" value="UniProtKB-KW"/>
</dbReference>
<evidence type="ECO:0000259" key="4">
    <source>
        <dbReference type="PROSITE" id="PS50125"/>
    </source>
</evidence>